<evidence type="ECO:0000256" key="2">
    <source>
        <dbReference type="ARBA" id="ARBA00022679"/>
    </source>
</evidence>
<accession>A0A1L3I467</accession>
<sequence>MPASDHHVPVPALQPGQVHLWQGTVGCGALADLDPTVLSPSEQARMASIANTDARALYAASHVALRHVLAAYDGRPARNLRFRTAEGGKPGLVDGRGLSFNLSHSGQMLLIAVADDCELGVDIEQQRGGHRSEAVARRFFAPEEYTALATCPVHLRSDYFTQIWALKEAYIKATGQGLAQPLQGFAVQCLEDRAELMRCDIGRPDDWTLVTWTPTPGYKAALAAQRPALEVHHFDLSEADIPSPAGSLFRKPHSGRP</sequence>
<dbReference type="SUPFAM" id="SSF56214">
    <property type="entry name" value="4'-phosphopantetheinyl transferase"/>
    <property type="match status" value="2"/>
</dbReference>
<evidence type="ECO:0000259" key="3">
    <source>
        <dbReference type="Pfam" id="PF01648"/>
    </source>
</evidence>
<evidence type="ECO:0000313" key="5">
    <source>
        <dbReference type="Proteomes" id="UP000183859"/>
    </source>
</evidence>
<dbReference type="GO" id="GO:0000287">
    <property type="term" value="F:magnesium ion binding"/>
    <property type="evidence" value="ECO:0007669"/>
    <property type="project" value="InterPro"/>
</dbReference>
<dbReference type="InterPro" id="IPR050559">
    <property type="entry name" value="P-Pant_transferase_sf"/>
</dbReference>
<dbReference type="GO" id="GO:0019878">
    <property type="term" value="P:lysine biosynthetic process via aminoadipic acid"/>
    <property type="evidence" value="ECO:0007669"/>
    <property type="project" value="TreeGrafter"/>
</dbReference>
<dbReference type="EMBL" id="CP016364">
    <property type="protein sequence ID" value="APG46802.1"/>
    <property type="molecule type" value="Genomic_DNA"/>
</dbReference>
<dbReference type="Gene3D" id="3.90.470.20">
    <property type="entry name" value="4'-phosphopantetheinyl transferase domain"/>
    <property type="match status" value="2"/>
</dbReference>
<dbReference type="PANTHER" id="PTHR12215">
    <property type="entry name" value="PHOSPHOPANTETHEINE TRANSFERASE"/>
    <property type="match status" value="1"/>
</dbReference>
<reference evidence="5" key="1">
    <citation type="submission" date="2016-07" db="EMBL/GenBank/DDBJ databases">
        <title>Phaeobacter portensis sp. nov., a tropodithietic acid producing bacterium isolated from a German harbor.</title>
        <authorList>
            <person name="Freese H.M."/>
            <person name="Bunk B."/>
            <person name="Breider S."/>
            <person name="Brinkhoff T."/>
        </authorList>
    </citation>
    <scope>NUCLEOTIDE SEQUENCE [LARGE SCALE GENOMIC DNA]</scope>
    <source>
        <strain evidence="5">P97</strain>
    </source>
</reference>
<dbReference type="InterPro" id="IPR037143">
    <property type="entry name" value="4-PPantetheinyl_Trfase_dom_sf"/>
</dbReference>
<dbReference type="GO" id="GO:0008897">
    <property type="term" value="F:holo-[acyl-carrier-protein] synthase activity"/>
    <property type="evidence" value="ECO:0007669"/>
    <property type="project" value="InterPro"/>
</dbReference>
<feature type="domain" description="4'-phosphopantetheinyl transferase" evidence="3">
    <location>
        <begin position="119"/>
        <end position="222"/>
    </location>
</feature>
<dbReference type="Proteomes" id="UP000183859">
    <property type="component" value="Chromosome"/>
</dbReference>
<name>A0A1L3I467_9RHOB</name>
<organism evidence="4 5">
    <name type="scientific">Phaeobacter porticola</name>
    <dbReference type="NCBI Taxonomy" id="1844006"/>
    <lineage>
        <taxon>Bacteria</taxon>
        <taxon>Pseudomonadati</taxon>
        <taxon>Pseudomonadota</taxon>
        <taxon>Alphaproteobacteria</taxon>
        <taxon>Rhodobacterales</taxon>
        <taxon>Roseobacteraceae</taxon>
        <taxon>Phaeobacter</taxon>
    </lineage>
</organism>
<keyword evidence="2 4" id="KW-0808">Transferase</keyword>
<keyword evidence="5" id="KW-1185">Reference proteome</keyword>
<dbReference type="PANTHER" id="PTHR12215:SF10">
    <property type="entry name" value="L-AMINOADIPATE-SEMIALDEHYDE DEHYDROGENASE-PHOSPHOPANTETHEINYL TRANSFERASE"/>
    <property type="match status" value="1"/>
</dbReference>
<dbReference type="AlphaFoldDB" id="A0A1L3I467"/>
<protein>
    <submittedName>
        <fullName evidence="4">4'-phosphopantetheinyl transferase-like protein</fullName>
    </submittedName>
</protein>
<evidence type="ECO:0000313" key="4">
    <source>
        <dbReference type="EMBL" id="APG46802.1"/>
    </source>
</evidence>
<dbReference type="Pfam" id="PF01648">
    <property type="entry name" value="ACPS"/>
    <property type="match status" value="1"/>
</dbReference>
<dbReference type="GO" id="GO:0005829">
    <property type="term" value="C:cytosol"/>
    <property type="evidence" value="ECO:0007669"/>
    <property type="project" value="TreeGrafter"/>
</dbReference>
<proteinExistence type="inferred from homology"/>
<dbReference type="STRING" id="1844006.PhaeoP97_01379"/>
<gene>
    <name evidence="4" type="ORF">PhaeoP97_01379</name>
</gene>
<evidence type="ECO:0000256" key="1">
    <source>
        <dbReference type="ARBA" id="ARBA00010990"/>
    </source>
</evidence>
<dbReference type="RefSeq" id="WP_072504434.1">
    <property type="nucleotide sequence ID" value="NZ_CP016364.1"/>
</dbReference>
<dbReference type="InterPro" id="IPR008278">
    <property type="entry name" value="4-PPantetheinyl_Trfase_dom"/>
</dbReference>
<comment type="similarity">
    <text evidence="1">Belongs to the P-Pant transferase superfamily. Gsp/Sfp/HetI/AcpT family.</text>
</comment>
<dbReference type="OrthoDB" id="9808281at2"/>
<dbReference type="KEGG" id="php:PhaeoP97_01379"/>